<evidence type="ECO:0000313" key="3">
    <source>
        <dbReference type="Proteomes" id="UP001164459"/>
    </source>
</evidence>
<keyword evidence="3" id="KW-1185">Reference proteome</keyword>
<evidence type="ECO:0000313" key="2">
    <source>
        <dbReference type="EMBL" id="WAS96726.1"/>
    </source>
</evidence>
<protein>
    <submittedName>
        <fullName evidence="2">Uncharacterized protein</fullName>
    </submittedName>
</protein>
<feature type="signal peptide" evidence="1">
    <location>
        <begin position="1"/>
        <end position="40"/>
    </location>
</feature>
<sequence>MASLLAPPIAELPAHPKRRCYRRLLESVALALLAASTSLAAGCGGSGGQHRGVVAHEVAEVAKLAEQFRASQGRCPRDFREMVAHGMANRVRADPWQNHYMIDCTEDRLQVCSRAWDFDSPEDDICAELRTLRPPPQKPGERRGE</sequence>
<proteinExistence type="predicted"/>
<name>A0ABY7HBR8_9BACT</name>
<dbReference type="RefSeq" id="WP_269039090.1">
    <property type="nucleotide sequence ID" value="NZ_CP114040.1"/>
</dbReference>
<gene>
    <name evidence="2" type="ORF">O0S08_11300</name>
</gene>
<evidence type="ECO:0000256" key="1">
    <source>
        <dbReference type="SAM" id="SignalP"/>
    </source>
</evidence>
<dbReference type="EMBL" id="CP114040">
    <property type="protein sequence ID" value="WAS96726.1"/>
    <property type="molecule type" value="Genomic_DNA"/>
</dbReference>
<accession>A0ABY7HBR8</accession>
<feature type="chain" id="PRO_5045622768" evidence="1">
    <location>
        <begin position="41"/>
        <end position="145"/>
    </location>
</feature>
<dbReference type="Proteomes" id="UP001164459">
    <property type="component" value="Chromosome"/>
</dbReference>
<reference evidence="2" key="1">
    <citation type="submission" date="2022-11" db="EMBL/GenBank/DDBJ databases">
        <title>Minimal conservation of predation-associated metabolite biosynthetic gene clusters underscores biosynthetic potential of Myxococcota including descriptions for ten novel species: Archangium lansinium sp. nov., Myxococcus landrumus sp. nov., Nannocystis bai.</title>
        <authorList>
            <person name="Ahearne A."/>
            <person name="Stevens C."/>
            <person name="Dowd S."/>
        </authorList>
    </citation>
    <scope>NUCLEOTIDE SEQUENCE</scope>
    <source>
        <strain evidence="2">Fl3</strain>
    </source>
</reference>
<keyword evidence="1" id="KW-0732">Signal</keyword>
<organism evidence="2 3">
    <name type="scientific">Nannocystis punicea</name>
    <dbReference type="NCBI Taxonomy" id="2995304"/>
    <lineage>
        <taxon>Bacteria</taxon>
        <taxon>Pseudomonadati</taxon>
        <taxon>Myxococcota</taxon>
        <taxon>Polyangia</taxon>
        <taxon>Nannocystales</taxon>
        <taxon>Nannocystaceae</taxon>
        <taxon>Nannocystis</taxon>
    </lineage>
</organism>